<dbReference type="CDD" id="cd00093">
    <property type="entry name" value="HTH_XRE"/>
    <property type="match status" value="1"/>
</dbReference>
<dbReference type="KEGG" id="scn:Solca_2542"/>
<sequence>MRLKPISNESEYDYWLNWVDEAFDKQIKPGTIEGDKLSVVLLLIKDYEDKNYSIPSADPIEVIKLKMEEKGLKNKDLTQILGLDKSYISAILNRKKPLTLTIAKQLHKQLGVSAEALLV</sequence>
<dbReference type="SUPFAM" id="SSF47413">
    <property type="entry name" value="lambda repressor-like DNA-binding domains"/>
    <property type="match status" value="1"/>
</dbReference>
<dbReference type="GO" id="GO:0001046">
    <property type="term" value="F:core promoter sequence-specific DNA binding"/>
    <property type="evidence" value="ECO:0007669"/>
    <property type="project" value="TreeGrafter"/>
</dbReference>
<dbReference type="PROSITE" id="PS50943">
    <property type="entry name" value="HTH_CROC1"/>
    <property type="match status" value="1"/>
</dbReference>
<dbReference type="eggNOG" id="COG5499">
    <property type="taxonomic scope" value="Bacteria"/>
</dbReference>
<dbReference type="GO" id="GO:0006355">
    <property type="term" value="P:regulation of DNA-templated transcription"/>
    <property type="evidence" value="ECO:0007669"/>
    <property type="project" value="InterPro"/>
</dbReference>
<accession>H8KUU2</accession>
<dbReference type="Pfam" id="PF01381">
    <property type="entry name" value="HTH_3"/>
    <property type="match status" value="1"/>
</dbReference>
<dbReference type="HOGENOM" id="CLU_125852_2_0_10"/>
<evidence type="ECO:0000313" key="3">
    <source>
        <dbReference type="Proteomes" id="UP000007590"/>
    </source>
</evidence>
<dbReference type="OrthoDB" id="9796786at2"/>
<dbReference type="STRING" id="929556.Solca_2542"/>
<evidence type="ECO:0000259" key="1">
    <source>
        <dbReference type="PROSITE" id="PS50943"/>
    </source>
</evidence>
<name>H8KUU2_SOLCM</name>
<gene>
    <name evidence="2" type="ordered locus">Solca_2542</name>
</gene>
<evidence type="ECO:0000313" key="2">
    <source>
        <dbReference type="EMBL" id="AFD07576.1"/>
    </source>
</evidence>
<dbReference type="InterPro" id="IPR001387">
    <property type="entry name" value="Cro/C1-type_HTH"/>
</dbReference>
<dbReference type="Proteomes" id="UP000007590">
    <property type="component" value="Chromosome"/>
</dbReference>
<feature type="domain" description="HTH cro/C1-type" evidence="1">
    <location>
        <begin position="63"/>
        <end position="117"/>
    </location>
</feature>
<dbReference type="EMBL" id="CP003349">
    <property type="protein sequence ID" value="AFD07576.1"/>
    <property type="molecule type" value="Genomic_DNA"/>
</dbReference>
<dbReference type="RefSeq" id="WP_014680803.1">
    <property type="nucleotide sequence ID" value="NC_017770.1"/>
</dbReference>
<keyword evidence="3" id="KW-1185">Reference proteome</keyword>
<reference evidence="2" key="1">
    <citation type="submission" date="2012-02" db="EMBL/GenBank/DDBJ databases">
        <title>The complete genome of Solitalea canadensis DSM 3403.</title>
        <authorList>
            <consortium name="US DOE Joint Genome Institute (JGI-PGF)"/>
            <person name="Lucas S."/>
            <person name="Copeland A."/>
            <person name="Lapidus A."/>
            <person name="Glavina del Rio T."/>
            <person name="Dalin E."/>
            <person name="Tice H."/>
            <person name="Bruce D."/>
            <person name="Goodwin L."/>
            <person name="Pitluck S."/>
            <person name="Peters L."/>
            <person name="Ovchinnikova G."/>
            <person name="Lu M."/>
            <person name="Kyrpides N."/>
            <person name="Mavromatis K."/>
            <person name="Ivanova N."/>
            <person name="Brettin T."/>
            <person name="Detter J.C."/>
            <person name="Han C."/>
            <person name="Larimer F."/>
            <person name="Land M."/>
            <person name="Hauser L."/>
            <person name="Markowitz V."/>
            <person name="Cheng J.-F."/>
            <person name="Hugenholtz P."/>
            <person name="Woyke T."/>
            <person name="Wu D."/>
            <person name="Spring S."/>
            <person name="Schroeder M."/>
            <person name="Kopitz M."/>
            <person name="Brambilla E."/>
            <person name="Klenk H.-P."/>
            <person name="Eisen J.A."/>
        </authorList>
    </citation>
    <scope>NUCLEOTIDE SEQUENCE</scope>
    <source>
        <strain evidence="2">DSM 3403</strain>
    </source>
</reference>
<proteinExistence type="predicted"/>
<dbReference type="PANTHER" id="PTHR40455">
    <property type="entry name" value="ANTITOXIN HIGA"/>
    <property type="match status" value="1"/>
</dbReference>
<dbReference type="InterPro" id="IPR039060">
    <property type="entry name" value="Antitox_HigA"/>
</dbReference>
<dbReference type="Gene3D" id="1.10.260.40">
    <property type="entry name" value="lambda repressor-like DNA-binding domains"/>
    <property type="match status" value="1"/>
</dbReference>
<organism evidence="2 3">
    <name type="scientific">Solitalea canadensis (strain ATCC 29591 / DSM 3403 / JCM 21819 / LMG 8368 / NBRC 15130 / NCIMB 12057 / USAM 9D)</name>
    <name type="common">Flexibacter canadensis</name>
    <dbReference type="NCBI Taxonomy" id="929556"/>
    <lineage>
        <taxon>Bacteria</taxon>
        <taxon>Pseudomonadati</taxon>
        <taxon>Bacteroidota</taxon>
        <taxon>Sphingobacteriia</taxon>
        <taxon>Sphingobacteriales</taxon>
        <taxon>Sphingobacteriaceae</taxon>
        <taxon>Solitalea</taxon>
    </lineage>
</organism>
<dbReference type="AlphaFoldDB" id="H8KUU2"/>
<dbReference type="PANTHER" id="PTHR40455:SF1">
    <property type="entry name" value="ANTITOXIN HIGA"/>
    <property type="match status" value="1"/>
</dbReference>
<dbReference type="InterPro" id="IPR010982">
    <property type="entry name" value="Lambda_DNA-bd_dom_sf"/>
</dbReference>
<protein>
    <submittedName>
        <fullName evidence="2">Putative transcription regulator containing HTH domain</fullName>
    </submittedName>
</protein>
<dbReference type="SMART" id="SM00530">
    <property type="entry name" value="HTH_XRE"/>
    <property type="match status" value="1"/>
</dbReference>